<dbReference type="InterPro" id="IPR036188">
    <property type="entry name" value="FAD/NAD-bd_sf"/>
</dbReference>
<keyword evidence="4" id="KW-1185">Reference proteome</keyword>
<evidence type="ECO:0000313" key="3">
    <source>
        <dbReference type="EMBL" id="VVJ21627.1"/>
    </source>
</evidence>
<dbReference type="SUPFAM" id="SSF51905">
    <property type="entry name" value="FAD/NAD(P)-binding domain"/>
    <property type="match status" value="1"/>
</dbReference>
<dbReference type="Proteomes" id="UP000399805">
    <property type="component" value="Unassembled WGS sequence"/>
</dbReference>
<dbReference type="Gene3D" id="3.50.50.60">
    <property type="entry name" value="FAD/NAD(P)-binding domain"/>
    <property type="match status" value="1"/>
</dbReference>
<proteinExistence type="predicted"/>
<protein>
    <recommendedName>
        <fullName evidence="2">FAD-binding domain-containing protein</fullName>
    </recommendedName>
</protein>
<reference evidence="3 4" key="1">
    <citation type="submission" date="2019-09" db="EMBL/GenBank/DDBJ databases">
        <authorList>
            <person name="Leyn A S."/>
        </authorList>
    </citation>
    <scope>NUCLEOTIDE SEQUENCE [LARGE SCALE GENOMIC DNA]</scope>
    <source>
        <strain evidence="3">AA231_1</strain>
    </source>
</reference>
<organism evidence="3 4">
    <name type="scientific">Amycolatopsis camponoti</name>
    <dbReference type="NCBI Taxonomy" id="2606593"/>
    <lineage>
        <taxon>Bacteria</taxon>
        <taxon>Bacillati</taxon>
        <taxon>Actinomycetota</taxon>
        <taxon>Actinomycetes</taxon>
        <taxon>Pseudonocardiales</taxon>
        <taxon>Pseudonocardiaceae</taxon>
        <taxon>Amycolatopsis</taxon>
    </lineage>
</organism>
<dbReference type="AlphaFoldDB" id="A0A6I8M0U4"/>
<dbReference type="Pfam" id="PF01494">
    <property type="entry name" value="FAD_binding_3"/>
    <property type="match status" value="1"/>
</dbReference>
<gene>
    <name evidence="3" type="ORF">AA23TX_06648</name>
</gene>
<dbReference type="EMBL" id="CABVGP010000002">
    <property type="protein sequence ID" value="VVJ21627.1"/>
    <property type="molecule type" value="Genomic_DNA"/>
</dbReference>
<dbReference type="InterPro" id="IPR002938">
    <property type="entry name" value="FAD-bd"/>
</dbReference>
<name>A0A6I8M0U4_9PSEU</name>
<evidence type="ECO:0000256" key="1">
    <source>
        <dbReference type="SAM" id="MobiDB-lite"/>
    </source>
</evidence>
<dbReference type="PRINTS" id="PR00420">
    <property type="entry name" value="RNGMNOXGNASE"/>
</dbReference>
<evidence type="ECO:0000313" key="4">
    <source>
        <dbReference type="Proteomes" id="UP000399805"/>
    </source>
</evidence>
<evidence type="ECO:0000259" key="2">
    <source>
        <dbReference type="Pfam" id="PF01494"/>
    </source>
</evidence>
<dbReference type="GO" id="GO:0071949">
    <property type="term" value="F:FAD binding"/>
    <property type="evidence" value="ECO:0007669"/>
    <property type="project" value="InterPro"/>
</dbReference>
<sequence length="228" mass="24928">MEVMRELTDPRHGLHDHAAAMRILETVAWSDDADDSGGPRRHRALPGRRPLLARANRPCPPCPAPRRRSPLRRHALCAKTPTTTSPIIGYGPTGVTATNLLGAQGLKVIVVERDAAVHARATYTDEEVLHIRQQVGLAEELQCDIPAGLPIDFVDHRGPSFLSPPSTRQPRLPTPAIPLRGRHGRDPRQGVARFPNAELLRAHECLRVRASWVIAADGCADASRTRTG</sequence>
<feature type="domain" description="FAD-binding" evidence="2">
    <location>
        <begin position="86"/>
        <end position="141"/>
    </location>
</feature>
<feature type="region of interest" description="Disordered" evidence="1">
    <location>
        <begin position="162"/>
        <end position="190"/>
    </location>
</feature>
<accession>A0A6I8M0U4</accession>